<organism evidence="3 4">
    <name type="scientific">Rotaria socialis</name>
    <dbReference type="NCBI Taxonomy" id="392032"/>
    <lineage>
        <taxon>Eukaryota</taxon>
        <taxon>Metazoa</taxon>
        <taxon>Spiralia</taxon>
        <taxon>Gnathifera</taxon>
        <taxon>Rotifera</taxon>
        <taxon>Eurotatoria</taxon>
        <taxon>Bdelloidea</taxon>
        <taxon>Philodinida</taxon>
        <taxon>Philodinidae</taxon>
        <taxon>Rotaria</taxon>
    </lineage>
</organism>
<dbReference type="Proteomes" id="UP000663862">
    <property type="component" value="Unassembled WGS sequence"/>
</dbReference>
<evidence type="ECO:0000313" key="4">
    <source>
        <dbReference type="Proteomes" id="UP000663848"/>
    </source>
</evidence>
<gene>
    <name evidence="3" type="ORF">QYT958_LOCUS11645</name>
    <name evidence="2" type="ORF">TSG867_LOCUS15278</name>
</gene>
<dbReference type="EMBL" id="CAJOBQ010000885">
    <property type="protein sequence ID" value="CAF4430301.1"/>
    <property type="molecule type" value="Genomic_DNA"/>
</dbReference>
<feature type="region of interest" description="Disordered" evidence="1">
    <location>
        <begin position="66"/>
        <end position="105"/>
    </location>
</feature>
<comment type="caution">
    <text evidence="3">The sequence shown here is derived from an EMBL/GenBank/DDBJ whole genome shotgun (WGS) entry which is preliminary data.</text>
</comment>
<accession>A0A821CHC9</accession>
<name>A0A821CHC9_9BILA</name>
<dbReference type="AlphaFoldDB" id="A0A821CHC9"/>
<feature type="region of interest" description="Disordered" evidence="1">
    <location>
        <begin position="1"/>
        <end position="20"/>
    </location>
</feature>
<evidence type="ECO:0000256" key="1">
    <source>
        <dbReference type="SAM" id="MobiDB-lite"/>
    </source>
</evidence>
<sequence>MPVLASNNFQPEGDGRRKSRCETYKARATVLLAFTNFQQYNEHVNSAGYFYWHQATVPLLVRARAPRQVRPQPRARAPRQVRPQPRARAPRQVRSQPRAQAQAPG</sequence>
<dbReference type="Proteomes" id="UP000663848">
    <property type="component" value="Unassembled WGS sequence"/>
</dbReference>
<evidence type="ECO:0000313" key="3">
    <source>
        <dbReference type="EMBL" id="CAF4602426.1"/>
    </source>
</evidence>
<reference evidence="3" key="1">
    <citation type="submission" date="2021-02" db="EMBL/GenBank/DDBJ databases">
        <authorList>
            <person name="Nowell W R."/>
        </authorList>
    </citation>
    <scope>NUCLEOTIDE SEQUENCE</scope>
</reference>
<feature type="compositionally biased region" description="Polar residues" evidence="1">
    <location>
        <begin position="1"/>
        <end position="10"/>
    </location>
</feature>
<dbReference type="EMBL" id="CAJOBR010001368">
    <property type="protein sequence ID" value="CAF4602426.1"/>
    <property type="molecule type" value="Genomic_DNA"/>
</dbReference>
<evidence type="ECO:0000313" key="2">
    <source>
        <dbReference type="EMBL" id="CAF4430301.1"/>
    </source>
</evidence>
<proteinExistence type="predicted"/>
<protein>
    <submittedName>
        <fullName evidence="3">Uncharacterized protein</fullName>
    </submittedName>
</protein>